<evidence type="ECO:0000313" key="2">
    <source>
        <dbReference type="EMBL" id="CAF2839667.1"/>
    </source>
</evidence>
<dbReference type="OrthoDB" id="10010764at2759"/>
<evidence type="ECO:0000256" key="1">
    <source>
        <dbReference type="SAM" id="MobiDB-lite"/>
    </source>
</evidence>
<keyword evidence="3" id="KW-1185">Reference proteome</keyword>
<feature type="compositionally biased region" description="Low complexity" evidence="1">
    <location>
        <begin position="84"/>
        <end position="102"/>
    </location>
</feature>
<sequence>MKKKFRLRSVLNQVKLATGGQDVEWFDQESDFDERFLLNGGGEASGEYGSGDIFDNVMFSGDELDESFSGQDLPDDEESDEDWNNWNPFSTSSTSSPTSSTTEIEVESDASSLLSDCAPFLMVLEVFLNVVILG</sequence>
<protein>
    <submittedName>
        <fullName evidence="2">(salmon louse) hypothetical protein</fullName>
    </submittedName>
</protein>
<dbReference type="EMBL" id="HG994593">
    <property type="protein sequence ID" value="CAF2839667.1"/>
    <property type="molecule type" value="Genomic_DNA"/>
</dbReference>
<reference evidence="2" key="1">
    <citation type="submission" date="2021-02" db="EMBL/GenBank/DDBJ databases">
        <authorList>
            <person name="Bekaert M."/>
        </authorList>
    </citation>
    <scope>NUCLEOTIDE SEQUENCE</scope>
    <source>
        <strain evidence="2">IoA-00</strain>
    </source>
</reference>
<accession>A0A7R8CJA9</accession>
<evidence type="ECO:0000313" key="3">
    <source>
        <dbReference type="Proteomes" id="UP000675881"/>
    </source>
</evidence>
<feature type="region of interest" description="Disordered" evidence="1">
    <location>
        <begin position="63"/>
        <end position="104"/>
    </location>
</feature>
<name>A0A7R8CJA9_LEPSM</name>
<dbReference type="Proteomes" id="UP000675881">
    <property type="component" value="Chromosome 14"/>
</dbReference>
<dbReference type="AlphaFoldDB" id="A0A7R8CJA9"/>
<gene>
    <name evidence="2" type="ORF">LSAA_5711</name>
</gene>
<proteinExistence type="predicted"/>
<organism evidence="2 3">
    <name type="scientific">Lepeophtheirus salmonis</name>
    <name type="common">Salmon louse</name>
    <name type="synonym">Caligus salmonis</name>
    <dbReference type="NCBI Taxonomy" id="72036"/>
    <lineage>
        <taxon>Eukaryota</taxon>
        <taxon>Metazoa</taxon>
        <taxon>Ecdysozoa</taxon>
        <taxon>Arthropoda</taxon>
        <taxon>Crustacea</taxon>
        <taxon>Multicrustacea</taxon>
        <taxon>Hexanauplia</taxon>
        <taxon>Copepoda</taxon>
        <taxon>Siphonostomatoida</taxon>
        <taxon>Caligidae</taxon>
        <taxon>Lepeophtheirus</taxon>
    </lineage>
</organism>
<feature type="compositionally biased region" description="Acidic residues" evidence="1">
    <location>
        <begin position="73"/>
        <end position="83"/>
    </location>
</feature>